<keyword evidence="3" id="KW-1185">Reference proteome</keyword>
<protein>
    <submittedName>
        <fullName evidence="2">Helix-turn-helix transcriptional regulator</fullName>
    </submittedName>
</protein>
<proteinExistence type="predicted"/>
<dbReference type="Proteomes" id="UP000483004">
    <property type="component" value="Unassembled WGS sequence"/>
</dbReference>
<comment type="caution">
    <text evidence="2">The sequence shown here is derived from an EMBL/GenBank/DDBJ whole genome shotgun (WGS) entry which is preliminary data.</text>
</comment>
<gene>
    <name evidence="2" type="ORF">F9B16_03095</name>
</gene>
<evidence type="ECO:0000259" key="1">
    <source>
        <dbReference type="PROSITE" id="PS50943"/>
    </source>
</evidence>
<accession>A0A6L3W4Y0</accession>
<dbReference type="CDD" id="cd00093">
    <property type="entry name" value="HTH_XRE"/>
    <property type="match status" value="1"/>
</dbReference>
<dbReference type="AlphaFoldDB" id="A0A6L3W4Y0"/>
<name>A0A6L3W4Y0_9ACTN</name>
<organism evidence="2 3">
    <name type="scientific">Actinomadura montaniterrae</name>
    <dbReference type="NCBI Taxonomy" id="1803903"/>
    <lineage>
        <taxon>Bacteria</taxon>
        <taxon>Bacillati</taxon>
        <taxon>Actinomycetota</taxon>
        <taxon>Actinomycetes</taxon>
        <taxon>Streptosporangiales</taxon>
        <taxon>Thermomonosporaceae</taxon>
        <taxon>Actinomadura</taxon>
    </lineage>
</organism>
<dbReference type="OrthoDB" id="4508581at2"/>
<sequence>MARGEHTPSCARRWRERAGHESWSTWQLVQAIHGCCGVSLLKAHRLARGWTARVAIDELAGLCERENLDPPQANIDLLNAWENGRARPRPDTLDRLARLYKANPVRLGLAADYSDDDEPNEVVVVPAMRTPPAQPRPPDVPVLLPSALHAPAGEADQSLSRRALFHNALAGPPGTASGRLLAEVEELRRAMDRTLASGTVTEDQMDRLDEMVLQCRRDYLTTPPLPMLCQLMLEFSDVQNLAAQRQPGPIQCRLARVAAALALLSADALMKLGDIRQARAWYGTAKTAADETGDPQLRALVRAQEAMLPYYYGDLAETVHLAREAQALGRATPSSPTALAAAAEARALARLGDQTGATAALAQAQRLFAKIKTRNTGTLAFDFTEQRLYLYMSGAYAHLPRLKHTEGVHESALALCPVNSPGIDPTLIRLDQATGLARGKREKEACELAAQTLLDLPADQRTSIVFVRARDVRAAVPIDRPRDKALKTLDEALALEASPAPTVMDRQHHA</sequence>
<evidence type="ECO:0000313" key="3">
    <source>
        <dbReference type="Proteomes" id="UP000483004"/>
    </source>
</evidence>
<dbReference type="EMBL" id="WBMR01000004">
    <property type="protein sequence ID" value="KAB2388674.1"/>
    <property type="molecule type" value="Genomic_DNA"/>
</dbReference>
<dbReference type="PROSITE" id="PS50943">
    <property type="entry name" value="HTH_CROC1"/>
    <property type="match status" value="1"/>
</dbReference>
<reference evidence="2 3" key="1">
    <citation type="submission" date="2019-09" db="EMBL/GenBank/DDBJ databases">
        <title>Actinomadura physcomitrii sp. nov., a novel actinomycete isolated from moss [Physcomitrium sphaericum (Ludw) Fuernr].</title>
        <authorList>
            <person name="Liu C."/>
            <person name="Zhuang X."/>
        </authorList>
    </citation>
    <scope>NUCLEOTIDE SEQUENCE [LARGE SCALE GENOMIC DNA]</scope>
    <source>
        <strain evidence="2 3">CYP1-1B</strain>
    </source>
</reference>
<dbReference type="InterPro" id="IPR001387">
    <property type="entry name" value="Cro/C1-type_HTH"/>
</dbReference>
<evidence type="ECO:0000313" key="2">
    <source>
        <dbReference type="EMBL" id="KAB2388674.1"/>
    </source>
</evidence>
<feature type="domain" description="HTH cro/C1-type" evidence="1">
    <location>
        <begin position="78"/>
        <end position="107"/>
    </location>
</feature>